<comment type="caution">
    <text evidence="4">The sequence shown here is derived from an EMBL/GenBank/DDBJ whole genome shotgun (WGS) entry which is preliminary data.</text>
</comment>
<dbReference type="FunFam" id="2.60.120.260:FF:000077">
    <property type="entry name" value="Probable allantoicase"/>
    <property type="match status" value="1"/>
</dbReference>
<gene>
    <name evidence="4" type="ORF">MGAL_10B013407</name>
</gene>
<dbReference type="Proteomes" id="UP000596742">
    <property type="component" value="Unassembled WGS sequence"/>
</dbReference>
<protein>
    <recommendedName>
        <fullName evidence="2">Allantoate amidinohydrolase</fullName>
    </recommendedName>
</protein>
<proteinExistence type="inferred from homology"/>
<comment type="similarity">
    <text evidence="1">Belongs to the allantoicase family.</text>
</comment>
<keyword evidence="5" id="KW-1185">Reference proteome</keyword>
<feature type="domain" description="Allantoicase" evidence="3">
    <location>
        <begin position="181"/>
        <end position="341"/>
    </location>
</feature>
<dbReference type="InterPro" id="IPR015908">
    <property type="entry name" value="Allantoicase_dom"/>
</dbReference>
<dbReference type="PANTHER" id="PTHR12045:SF3">
    <property type="entry name" value="INACTIVE ALLANTOICASE-RELATED"/>
    <property type="match status" value="1"/>
</dbReference>
<dbReference type="InterPro" id="IPR008979">
    <property type="entry name" value="Galactose-bd-like_sf"/>
</dbReference>
<evidence type="ECO:0000313" key="4">
    <source>
        <dbReference type="EMBL" id="VDI83707.1"/>
    </source>
</evidence>
<dbReference type="Pfam" id="PF03561">
    <property type="entry name" value="Allantoicase"/>
    <property type="match status" value="2"/>
</dbReference>
<dbReference type="OrthoDB" id="10266039at2759"/>
<feature type="domain" description="Allantoicase" evidence="3">
    <location>
        <begin position="104"/>
        <end position="160"/>
    </location>
</feature>
<dbReference type="NCBIfam" id="TIGR02961">
    <property type="entry name" value="allantoicase"/>
    <property type="match status" value="1"/>
</dbReference>
<evidence type="ECO:0000313" key="5">
    <source>
        <dbReference type="Proteomes" id="UP000596742"/>
    </source>
</evidence>
<evidence type="ECO:0000256" key="2">
    <source>
        <dbReference type="ARBA" id="ARBA00031078"/>
    </source>
</evidence>
<organism evidence="4 5">
    <name type="scientific">Mytilus galloprovincialis</name>
    <name type="common">Mediterranean mussel</name>
    <dbReference type="NCBI Taxonomy" id="29158"/>
    <lineage>
        <taxon>Eukaryota</taxon>
        <taxon>Metazoa</taxon>
        <taxon>Spiralia</taxon>
        <taxon>Lophotrochozoa</taxon>
        <taxon>Mollusca</taxon>
        <taxon>Bivalvia</taxon>
        <taxon>Autobranchia</taxon>
        <taxon>Pteriomorphia</taxon>
        <taxon>Mytilida</taxon>
        <taxon>Mytiloidea</taxon>
        <taxon>Mytilidae</taxon>
        <taxon>Mytilinae</taxon>
        <taxon>Mytilus</taxon>
    </lineage>
</organism>
<dbReference type="GO" id="GO:0000256">
    <property type="term" value="P:allantoin catabolic process"/>
    <property type="evidence" value="ECO:0007669"/>
    <property type="project" value="InterPro"/>
</dbReference>
<dbReference type="GO" id="GO:0004037">
    <property type="term" value="F:allantoicase activity"/>
    <property type="evidence" value="ECO:0007669"/>
    <property type="project" value="InterPro"/>
</dbReference>
<keyword evidence="4" id="KW-0378">Hydrolase</keyword>
<dbReference type="InterPro" id="IPR005164">
    <property type="entry name" value="Allantoicase"/>
</dbReference>
<evidence type="ECO:0000256" key="1">
    <source>
        <dbReference type="ARBA" id="ARBA00009242"/>
    </source>
</evidence>
<reference evidence="4" key="1">
    <citation type="submission" date="2018-11" db="EMBL/GenBank/DDBJ databases">
        <authorList>
            <person name="Alioto T."/>
            <person name="Alioto T."/>
        </authorList>
    </citation>
    <scope>NUCLEOTIDE SEQUENCE</scope>
</reference>
<accession>A0A8B6HRT0</accession>
<dbReference type="AlphaFoldDB" id="A0A8B6HRT0"/>
<dbReference type="Gene3D" id="2.60.120.260">
    <property type="entry name" value="Galactose-binding domain-like"/>
    <property type="match status" value="3"/>
</dbReference>
<name>A0A8B6HRT0_MYTGA</name>
<dbReference type="SUPFAM" id="SSF49785">
    <property type="entry name" value="Galactose-binding domain-like"/>
    <property type="match status" value="2"/>
</dbReference>
<dbReference type="EMBL" id="UYJE01010498">
    <property type="protein sequence ID" value="VDI83707.1"/>
    <property type="molecule type" value="Genomic_DNA"/>
</dbReference>
<evidence type="ECO:0000259" key="3">
    <source>
        <dbReference type="Pfam" id="PF03561"/>
    </source>
</evidence>
<sequence>MADPPLVQLQDFPQFTDLNNLVAEQTGAKVVFATDDWFAVTENLLKFGVFTDVWVNGWMVGKQEEGDIPGHDWSLYKCDRRGRWVLPATESQLKLNLIDLDHRLGSQNWDEILPSTALKPGYKTSCHNFFDIKYNKRITHIRLNMFPDGGIARLRVYGRASPDWKKISYQQMVDLAAMENGGICVGYSDVHFGHARNLIQPGRAETMADGWETARKPGRPAILEADSQGILQVPGQDWSMFRLGHPGVITKIEIDTNHFKGNYPDSCTIEACYVNDDKENEIRQVFNSPPWKTLLAPKKLKAHHRQFFSGKDLNNCGVISHVRLSMAPDGGISRMRLWGYKQSNRQAKL</sequence>
<dbReference type="PIRSF" id="PIRSF016516">
    <property type="entry name" value="Allantoicase"/>
    <property type="match status" value="1"/>
</dbReference>
<dbReference type="PANTHER" id="PTHR12045">
    <property type="entry name" value="ALLANTOICASE"/>
    <property type="match status" value="1"/>
</dbReference>